<dbReference type="Proteomes" id="UP000539350">
    <property type="component" value="Unassembled WGS sequence"/>
</dbReference>
<gene>
    <name evidence="6" type="ORF">H2508_01700</name>
</gene>
<dbReference type="PRINTS" id="PR00455">
    <property type="entry name" value="HTHTETR"/>
</dbReference>
<keyword evidence="7" id="KW-1185">Reference proteome</keyword>
<dbReference type="PANTHER" id="PTHR30055:SF234">
    <property type="entry name" value="HTH-TYPE TRANSCRIPTIONAL REGULATOR BETI"/>
    <property type="match status" value="1"/>
</dbReference>
<dbReference type="GO" id="GO:0003700">
    <property type="term" value="F:DNA-binding transcription factor activity"/>
    <property type="evidence" value="ECO:0007669"/>
    <property type="project" value="TreeGrafter"/>
</dbReference>
<dbReference type="InterPro" id="IPR001647">
    <property type="entry name" value="HTH_TetR"/>
</dbReference>
<keyword evidence="1" id="KW-0805">Transcription regulation</keyword>
<reference evidence="6 7" key="1">
    <citation type="submission" date="2020-07" db="EMBL/GenBank/DDBJ databases">
        <title>Halieaceae bacterium, F7430, whole genome shotgun sequencing project.</title>
        <authorList>
            <person name="Jiang S."/>
            <person name="Liu Z.W."/>
            <person name="Du Z.J."/>
        </authorList>
    </citation>
    <scope>NUCLEOTIDE SEQUENCE [LARGE SCALE GENOMIC DNA]</scope>
    <source>
        <strain evidence="6 7">F7430</strain>
    </source>
</reference>
<protein>
    <submittedName>
        <fullName evidence="6">TetR/AcrR family transcriptional regulator</fullName>
    </submittedName>
</protein>
<keyword evidence="2 4" id="KW-0238">DNA-binding</keyword>
<dbReference type="PROSITE" id="PS01081">
    <property type="entry name" value="HTH_TETR_1"/>
    <property type="match status" value="1"/>
</dbReference>
<evidence type="ECO:0000256" key="2">
    <source>
        <dbReference type="ARBA" id="ARBA00023125"/>
    </source>
</evidence>
<accession>A0A7W2TTQ1</accession>
<sequence length="212" mass="23628">MKDISYAGNKSLSKGEKTAQALLDVAEQLFAERGFEGATLREVAAALGIQGPAIYKHFASKEALYTAVLERALSPMEQVLQRLMAKQADLQELAELPALMTELLAQHPHMPALFQQALNATDDSAAHQLMNDWLDRLFDGGLQALAGQKKILDQAEKRRVAMRLIAMFNLCSGYFLSQRVLSRLELGAVLDEQNLDEQKKMLAKIMRLFLLE</sequence>
<dbReference type="AlphaFoldDB" id="A0A7W2TTQ1"/>
<dbReference type="InterPro" id="IPR009057">
    <property type="entry name" value="Homeodomain-like_sf"/>
</dbReference>
<evidence type="ECO:0000256" key="1">
    <source>
        <dbReference type="ARBA" id="ARBA00023015"/>
    </source>
</evidence>
<keyword evidence="3" id="KW-0804">Transcription</keyword>
<dbReference type="InterPro" id="IPR050109">
    <property type="entry name" value="HTH-type_TetR-like_transc_reg"/>
</dbReference>
<evidence type="ECO:0000313" key="7">
    <source>
        <dbReference type="Proteomes" id="UP000539350"/>
    </source>
</evidence>
<feature type="domain" description="HTH tetR-type" evidence="5">
    <location>
        <begin position="16"/>
        <end position="76"/>
    </location>
</feature>
<evidence type="ECO:0000259" key="5">
    <source>
        <dbReference type="PROSITE" id="PS50977"/>
    </source>
</evidence>
<dbReference type="Gene3D" id="1.10.357.10">
    <property type="entry name" value="Tetracycline Repressor, domain 2"/>
    <property type="match status" value="1"/>
</dbReference>
<evidence type="ECO:0000256" key="3">
    <source>
        <dbReference type="ARBA" id="ARBA00023163"/>
    </source>
</evidence>
<feature type="DNA-binding region" description="H-T-H motif" evidence="4">
    <location>
        <begin position="39"/>
        <end position="58"/>
    </location>
</feature>
<evidence type="ECO:0000313" key="6">
    <source>
        <dbReference type="EMBL" id="MBA6411822.1"/>
    </source>
</evidence>
<dbReference type="SUPFAM" id="SSF46689">
    <property type="entry name" value="Homeodomain-like"/>
    <property type="match status" value="1"/>
</dbReference>
<dbReference type="EMBL" id="JACFXU010000013">
    <property type="protein sequence ID" value="MBA6411822.1"/>
    <property type="molecule type" value="Genomic_DNA"/>
</dbReference>
<proteinExistence type="predicted"/>
<name>A0A7W2TTQ1_9GAMM</name>
<evidence type="ECO:0000256" key="4">
    <source>
        <dbReference type="PROSITE-ProRule" id="PRU00335"/>
    </source>
</evidence>
<dbReference type="PROSITE" id="PS50977">
    <property type="entry name" value="HTH_TETR_2"/>
    <property type="match status" value="1"/>
</dbReference>
<dbReference type="InterPro" id="IPR023772">
    <property type="entry name" value="DNA-bd_HTH_TetR-type_CS"/>
</dbReference>
<dbReference type="Pfam" id="PF00440">
    <property type="entry name" value="TetR_N"/>
    <property type="match status" value="1"/>
</dbReference>
<dbReference type="PANTHER" id="PTHR30055">
    <property type="entry name" value="HTH-TYPE TRANSCRIPTIONAL REGULATOR RUTR"/>
    <property type="match status" value="1"/>
</dbReference>
<comment type="caution">
    <text evidence="6">The sequence shown here is derived from an EMBL/GenBank/DDBJ whole genome shotgun (WGS) entry which is preliminary data.</text>
</comment>
<dbReference type="GO" id="GO:0000976">
    <property type="term" value="F:transcription cis-regulatory region binding"/>
    <property type="evidence" value="ECO:0007669"/>
    <property type="project" value="TreeGrafter"/>
</dbReference>
<organism evidence="6 7">
    <name type="scientific">Sediminihaliea albiluteola</name>
    <dbReference type="NCBI Taxonomy" id="2758564"/>
    <lineage>
        <taxon>Bacteria</taxon>
        <taxon>Pseudomonadati</taxon>
        <taxon>Pseudomonadota</taxon>
        <taxon>Gammaproteobacteria</taxon>
        <taxon>Cellvibrionales</taxon>
        <taxon>Halieaceae</taxon>
        <taxon>Sediminihaliea</taxon>
    </lineage>
</organism>
<dbReference type="RefSeq" id="WP_182168677.1">
    <property type="nucleotide sequence ID" value="NZ_JACFXU010000013.1"/>
</dbReference>